<dbReference type="Gene3D" id="3.10.20.90">
    <property type="entry name" value="Phosphatidylinositol 3-kinase Catalytic Subunit, Chain A, domain 1"/>
    <property type="match status" value="1"/>
</dbReference>
<dbReference type="Pfam" id="PF00564">
    <property type="entry name" value="PB1"/>
    <property type="match status" value="1"/>
</dbReference>
<feature type="region of interest" description="Disordered" evidence="1">
    <location>
        <begin position="286"/>
        <end position="339"/>
    </location>
</feature>
<dbReference type="KEGG" id="ccoa:108778087"/>
<protein>
    <recommendedName>
        <fullName evidence="2">PB1 domain-containing protein</fullName>
    </recommendedName>
</protein>
<dbReference type="AlphaFoldDB" id="A0A195CCW1"/>
<evidence type="ECO:0000313" key="4">
    <source>
        <dbReference type="Proteomes" id="UP000078542"/>
    </source>
</evidence>
<feature type="compositionally biased region" description="Low complexity" evidence="1">
    <location>
        <begin position="593"/>
        <end position="603"/>
    </location>
</feature>
<feature type="compositionally biased region" description="Polar residues" evidence="1">
    <location>
        <begin position="379"/>
        <end position="389"/>
    </location>
</feature>
<dbReference type="OrthoDB" id="661148at2759"/>
<accession>A0A195CCW1</accession>
<feature type="domain" description="PB1" evidence="2">
    <location>
        <begin position="40"/>
        <end position="97"/>
    </location>
</feature>
<feature type="compositionally biased region" description="Low complexity" evidence="1">
    <location>
        <begin position="915"/>
        <end position="931"/>
    </location>
</feature>
<dbReference type="SUPFAM" id="SSF54277">
    <property type="entry name" value="CAD &amp; PB1 domains"/>
    <property type="match status" value="1"/>
</dbReference>
<sequence>MSTTSDSEEYYSFVLKENFSFVLKENFSLSGQPFPDNQNTIVIPRSHNINLRNMRTVLWKQFGVPRDRRIFYIDDDGDRVPIDSECEFDEALKLAKKAFMLNAAIPLMVGSINISTDISRNDEQSFEMNEIHCSNKESTNINGNPILSFNEKSDGSMSEPNLESDKRKRPTQKVLNQKKLNVKHCDKSSEEQTEEEEDIKVPLIPNTSLRCHSDMVPPPWFTEYMETMKKDMVPPPWFTEYMETMKKDMVSTIIKKVVENVTVVLNERLDSLAYLPLKELSQSRSQSYSSLSKRHSKCPFDSNEMNQKRMKSQDEEQSSDASIERVDEPQNVNISEDLQTKKDMITTISQEVVKEMTEMLNRMPLDLPTSVPSKKHGQSRNQSHLSSSKRFSRYFDSHSSEKNQRKMRPQDGEQSSDDASIEHMYESRNVNTADVLRQKKFDLIEDVICASLKEEKRKKKYHQRMTPVTTNNINSDGGKEQSRNNAWEDVVPRKNLVPPHVDLPYDETKEMLEDELRMSCSVTGHQILNEGRRRDTWCSDTDKTSFCSCDQEEEDVDAFEIIQMPTLGSRDESFTHVEAPATEQRRHDSNRDSPSFELLSESPSPTPTCYMHFNEEHFSANEENSEEKTFNFCDYGGSTYVIDIHGRIYTDYQLAKRNWQTVNADMKKRIDKVSKKISQTLDENPFLDRIDSVRGRGHFTKTKTVPLLTELGQNTRCSKSFRLDRLNKWNFRDDVGYNTRNNASSSYDDVERPSKWNFRDDVGYNTRDNASNSYDDVRNSHTSYLTVQTHCDCDLKLQSQCNCKSQTDLNDFTQSFHSHTTSVTDTTDITDMAYGNDRYDEQVSTAKNVRETGTGTAKATATSKNDHDMRFGSNYMKETWTKERHYHDANNYPKYFCTSHNNTPQEPSIDPPYQSAQSSESSDRSSSNAGSKKTFIGETLGTADPVHILPETLVNAAAHVGSIAYNNVRDKIDEALDKIRARRREVPVKRRSLKNVKHNDRVPKRCVINPLS</sequence>
<keyword evidence="4" id="KW-1185">Reference proteome</keyword>
<feature type="region of interest" description="Disordered" evidence="1">
    <location>
        <begin position="365"/>
        <end position="419"/>
    </location>
</feature>
<feature type="region of interest" description="Disordered" evidence="1">
    <location>
        <begin position="579"/>
        <end position="603"/>
    </location>
</feature>
<evidence type="ECO:0000259" key="2">
    <source>
        <dbReference type="Pfam" id="PF00564"/>
    </source>
</evidence>
<organism evidence="3 4">
    <name type="scientific">Cyphomyrmex costatus</name>
    <dbReference type="NCBI Taxonomy" id="456900"/>
    <lineage>
        <taxon>Eukaryota</taxon>
        <taxon>Metazoa</taxon>
        <taxon>Ecdysozoa</taxon>
        <taxon>Arthropoda</taxon>
        <taxon>Hexapoda</taxon>
        <taxon>Insecta</taxon>
        <taxon>Pterygota</taxon>
        <taxon>Neoptera</taxon>
        <taxon>Endopterygota</taxon>
        <taxon>Hymenoptera</taxon>
        <taxon>Apocrita</taxon>
        <taxon>Aculeata</taxon>
        <taxon>Formicoidea</taxon>
        <taxon>Formicidae</taxon>
        <taxon>Myrmicinae</taxon>
        <taxon>Cyphomyrmex</taxon>
    </lineage>
</organism>
<dbReference type="EMBL" id="KQ978023">
    <property type="protein sequence ID" value="KYM98056.1"/>
    <property type="molecule type" value="Genomic_DNA"/>
</dbReference>
<name>A0A195CCW1_9HYME</name>
<evidence type="ECO:0000256" key="1">
    <source>
        <dbReference type="SAM" id="MobiDB-lite"/>
    </source>
</evidence>
<dbReference type="STRING" id="456900.A0A195CCW1"/>
<feature type="compositionally biased region" description="Polar residues" evidence="1">
    <location>
        <begin position="137"/>
        <end position="147"/>
    </location>
</feature>
<dbReference type="InterPro" id="IPR000270">
    <property type="entry name" value="PB1_dom"/>
</dbReference>
<reference evidence="3 4" key="1">
    <citation type="submission" date="2016-03" db="EMBL/GenBank/DDBJ databases">
        <title>Cyphomyrmex costatus WGS genome.</title>
        <authorList>
            <person name="Nygaard S."/>
            <person name="Hu H."/>
            <person name="Boomsma J."/>
            <person name="Zhang G."/>
        </authorList>
    </citation>
    <scope>NUCLEOTIDE SEQUENCE [LARGE SCALE GENOMIC DNA]</scope>
    <source>
        <strain evidence="3">MS0001</strain>
        <tissue evidence="3">Whole body</tissue>
    </source>
</reference>
<proteinExistence type="predicted"/>
<gene>
    <name evidence="3" type="ORF">ALC62_11402</name>
</gene>
<dbReference type="Proteomes" id="UP000078542">
    <property type="component" value="Unassembled WGS sequence"/>
</dbReference>
<feature type="region of interest" description="Disordered" evidence="1">
    <location>
        <begin position="137"/>
        <end position="198"/>
    </location>
</feature>
<feature type="region of interest" description="Disordered" evidence="1">
    <location>
        <begin position="897"/>
        <end position="933"/>
    </location>
</feature>
<feature type="compositionally biased region" description="Basic and acidic residues" evidence="1">
    <location>
        <begin position="393"/>
        <end position="411"/>
    </location>
</feature>
<evidence type="ECO:0000313" key="3">
    <source>
        <dbReference type="EMBL" id="KYM98056.1"/>
    </source>
</evidence>